<protein>
    <recommendedName>
        <fullName evidence="2">Cytoskeleton protein RodZ-like C-terminal domain-containing protein</fullName>
    </recommendedName>
</protein>
<feature type="transmembrane region" description="Helical" evidence="1">
    <location>
        <begin position="114"/>
        <end position="136"/>
    </location>
</feature>
<dbReference type="InterPro" id="IPR001387">
    <property type="entry name" value="Cro/C1-type_HTH"/>
</dbReference>
<dbReference type="InterPro" id="IPR025194">
    <property type="entry name" value="RodZ-like_C"/>
</dbReference>
<gene>
    <name evidence="3" type="ORF">MNBD_GAMMA11-2754</name>
</gene>
<evidence type="ECO:0000259" key="2">
    <source>
        <dbReference type="Pfam" id="PF13464"/>
    </source>
</evidence>
<dbReference type="PANTHER" id="PTHR34475">
    <property type="match status" value="1"/>
</dbReference>
<reference evidence="3" key="1">
    <citation type="submission" date="2018-06" db="EMBL/GenBank/DDBJ databases">
        <authorList>
            <person name="Zhirakovskaya E."/>
        </authorList>
    </citation>
    <scope>NUCLEOTIDE SEQUENCE</scope>
</reference>
<feature type="domain" description="Cytoskeleton protein RodZ-like C-terminal" evidence="2">
    <location>
        <begin position="241"/>
        <end position="303"/>
    </location>
</feature>
<dbReference type="Gene3D" id="1.10.260.40">
    <property type="entry name" value="lambda repressor-like DNA-binding domains"/>
    <property type="match status" value="1"/>
</dbReference>
<dbReference type="Pfam" id="PF13413">
    <property type="entry name" value="HTH_25"/>
    <property type="match status" value="1"/>
</dbReference>
<evidence type="ECO:0000256" key="1">
    <source>
        <dbReference type="SAM" id="Phobius"/>
    </source>
</evidence>
<dbReference type="SUPFAM" id="SSF47413">
    <property type="entry name" value="lambda repressor-like DNA-binding domains"/>
    <property type="match status" value="1"/>
</dbReference>
<keyword evidence="1" id="KW-0472">Membrane</keyword>
<dbReference type="EMBL" id="UOFG01000115">
    <property type="protein sequence ID" value="VAW60221.1"/>
    <property type="molecule type" value="Genomic_DNA"/>
</dbReference>
<dbReference type="Pfam" id="PF13464">
    <property type="entry name" value="RodZ_C"/>
    <property type="match status" value="1"/>
</dbReference>
<evidence type="ECO:0000313" key="3">
    <source>
        <dbReference type="EMBL" id="VAW60221.1"/>
    </source>
</evidence>
<accession>A0A3B0WXH4</accession>
<dbReference type="PANTHER" id="PTHR34475:SF1">
    <property type="entry name" value="CYTOSKELETON PROTEIN RODZ"/>
    <property type="match status" value="1"/>
</dbReference>
<dbReference type="InterPro" id="IPR050400">
    <property type="entry name" value="Bact_Cytoskel_RodZ"/>
</dbReference>
<sequence>MDRQAHHKSDVDSLLSKKEFGSELKQARRALSMSITDVADKLLVSEDIIKAIENSQSDKLPALTFTKGYIRSYARLVAIPADKIISAYLSVAPEQSSSLSSRTALPSQASSNHFFIQVITIAVVVFAVVGFFFWVFQTDFSLHKPDIAQDDVQAVSAQPDSLVTEVISSDTDELPDKPVLLKTDSSQQNTQRPVVVNEVAKRAPVLNNKRDADESHSEVSAGREGTVAGDIDKTTVIKPLVLTAIKASWVEVKDAHGLRLYYQLLDAGKEISLQGVPPYAVFLGNARQVRAEINNEIVAFDQLLVGNRKTVHLIIEADAQVRLGRRP</sequence>
<proteinExistence type="predicted"/>
<dbReference type="AlphaFoldDB" id="A0A3B0WXH4"/>
<name>A0A3B0WXH4_9ZZZZ</name>
<keyword evidence="1" id="KW-1133">Transmembrane helix</keyword>
<dbReference type="InterPro" id="IPR010982">
    <property type="entry name" value="Lambda_DNA-bd_dom_sf"/>
</dbReference>
<organism evidence="3">
    <name type="scientific">hydrothermal vent metagenome</name>
    <dbReference type="NCBI Taxonomy" id="652676"/>
    <lineage>
        <taxon>unclassified sequences</taxon>
        <taxon>metagenomes</taxon>
        <taxon>ecological metagenomes</taxon>
    </lineage>
</organism>
<keyword evidence="1" id="KW-0812">Transmembrane</keyword>
<dbReference type="CDD" id="cd00093">
    <property type="entry name" value="HTH_XRE"/>
    <property type="match status" value="1"/>
</dbReference>
<dbReference type="GO" id="GO:0003677">
    <property type="term" value="F:DNA binding"/>
    <property type="evidence" value="ECO:0007669"/>
    <property type="project" value="InterPro"/>
</dbReference>